<dbReference type="OrthoDB" id="3344688at2759"/>
<reference evidence="1" key="1">
    <citation type="submission" date="2021-03" db="EMBL/GenBank/DDBJ databases">
        <title>Draft genome sequence of rust myrtle Austropuccinia psidii MF-1, a brazilian biotype.</title>
        <authorList>
            <person name="Quecine M.C."/>
            <person name="Pachon D.M.R."/>
            <person name="Bonatelli M.L."/>
            <person name="Correr F.H."/>
            <person name="Franceschini L.M."/>
            <person name="Leite T.F."/>
            <person name="Margarido G.R.A."/>
            <person name="Almeida C.A."/>
            <person name="Ferrarezi J.A."/>
            <person name="Labate C.A."/>
        </authorList>
    </citation>
    <scope>NUCLEOTIDE SEQUENCE</scope>
    <source>
        <strain evidence="1">MF-1</strain>
    </source>
</reference>
<accession>A0A9Q3CZ56</accession>
<comment type="caution">
    <text evidence="1">The sequence shown here is derived from an EMBL/GenBank/DDBJ whole genome shotgun (WGS) entry which is preliminary data.</text>
</comment>
<proteinExistence type="predicted"/>
<evidence type="ECO:0008006" key="3">
    <source>
        <dbReference type="Google" id="ProtNLM"/>
    </source>
</evidence>
<gene>
    <name evidence="1" type="ORF">O181_031480</name>
</gene>
<sequence length="173" mass="19817">MGFLLSQKHYTDKLAEGYEIKSLTPSNKPLKPDIQLSNATVDEVRAFKELKINYQSAIGALNYVSLNSRPDITFVVIHLSQFLENPGITHWTVFLQVLQYLYHTKTLALHYTNTGSEGVIGHPDAHWWNSVMERKLISGYKISLNGNLISWKTRKNLQFHTQQQKPNTGLYLT</sequence>
<dbReference type="EMBL" id="AVOT02011250">
    <property type="protein sequence ID" value="MBW0491765.1"/>
    <property type="molecule type" value="Genomic_DNA"/>
</dbReference>
<dbReference type="AlphaFoldDB" id="A0A9Q3CZ56"/>
<evidence type="ECO:0000313" key="2">
    <source>
        <dbReference type="Proteomes" id="UP000765509"/>
    </source>
</evidence>
<dbReference type="Proteomes" id="UP000765509">
    <property type="component" value="Unassembled WGS sequence"/>
</dbReference>
<dbReference type="PANTHER" id="PTHR11439:SF440">
    <property type="entry name" value="INTEGRASE CATALYTIC DOMAIN-CONTAINING PROTEIN"/>
    <property type="match status" value="1"/>
</dbReference>
<name>A0A9Q3CZ56_9BASI</name>
<evidence type="ECO:0000313" key="1">
    <source>
        <dbReference type="EMBL" id="MBW0491765.1"/>
    </source>
</evidence>
<protein>
    <recommendedName>
        <fullName evidence="3">Reverse transcriptase Ty1/copia-type domain-containing protein</fullName>
    </recommendedName>
</protein>
<dbReference type="PANTHER" id="PTHR11439">
    <property type="entry name" value="GAG-POL-RELATED RETROTRANSPOSON"/>
    <property type="match status" value="1"/>
</dbReference>
<organism evidence="1 2">
    <name type="scientific">Austropuccinia psidii MF-1</name>
    <dbReference type="NCBI Taxonomy" id="1389203"/>
    <lineage>
        <taxon>Eukaryota</taxon>
        <taxon>Fungi</taxon>
        <taxon>Dikarya</taxon>
        <taxon>Basidiomycota</taxon>
        <taxon>Pucciniomycotina</taxon>
        <taxon>Pucciniomycetes</taxon>
        <taxon>Pucciniales</taxon>
        <taxon>Sphaerophragmiaceae</taxon>
        <taxon>Austropuccinia</taxon>
    </lineage>
</organism>
<keyword evidence="2" id="KW-1185">Reference proteome</keyword>